<comment type="caution">
    <text evidence="1">The sequence shown here is derived from an EMBL/GenBank/DDBJ whole genome shotgun (WGS) entry which is preliminary data.</text>
</comment>
<keyword evidence="2" id="KW-1185">Reference proteome</keyword>
<dbReference type="Proteomes" id="UP000828048">
    <property type="component" value="Chromosome 2"/>
</dbReference>
<organism evidence="1 2">
    <name type="scientific">Vaccinium darrowii</name>
    <dbReference type="NCBI Taxonomy" id="229202"/>
    <lineage>
        <taxon>Eukaryota</taxon>
        <taxon>Viridiplantae</taxon>
        <taxon>Streptophyta</taxon>
        <taxon>Embryophyta</taxon>
        <taxon>Tracheophyta</taxon>
        <taxon>Spermatophyta</taxon>
        <taxon>Magnoliopsida</taxon>
        <taxon>eudicotyledons</taxon>
        <taxon>Gunneridae</taxon>
        <taxon>Pentapetalae</taxon>
        <taxon>asterids</taxon>
        <taxon>Ericales</taxon>
        <taxon>Ericaceae</taxon>
        <taxon>Vaccinioideae</taxon>
        <taxon>Vaccinieae</taxon>
        <taxon>Vaccinium</taxon>
    </lineage>
</organism>
<dbReference type="EMBL" id="CM037152">
    <property type="protein sequence ID" value="KAH7834124.1"/>
    <property type="molecule type" value="Genomic_DNA"/>
</dbReference>
<sequence>MPSEMKTIPVEQSDPTNELKDITATLIREVCRPLSNQFVCSQLHKSVDIARVPYFSIGIAQDMVREEFLDWVAAMDEVLEFKQVPEDKRVSLVATRFRGRAAAWWQQLKQTRLRQGKDKISSWEKLKKKMRVAFLPHNYSRQMYQWLQNLRQNSRSVDDYTTEFHQLIARNDLAETEEQLVSRETGESSAFRQATVGNTSAKPIASLPPTTPPAIRAGAGSGSGSKCFKCGEPGHHAFECRKGERPGKALFVDSNGVVNEQCGSYEQEAAYDEEVVEEVVGDNGLLFVVQRLCYAPREAEGDSWLRDCVAAFQGGCTQTTNWGGHHPSDENTV</sequence>
<gene>
    <name evidence="1" type="ORF">Vadar_012908</name>
</gene>
<protein>
    <submittedName>
        <fullName evidence="1">Uncharacterized protein</fullName>
    </submittedName>
</protein>
<accession>A0ACB7X0C7</accession>
<proteinExistence type="predicted"/>
<evidence type="ECO:0000313" key="1">
    <source>
        <dbReference type="EMBL" id="KAH7834124.1"/>
    </source>
</evidence>
<name>A0ACB7X0C7_9ERIC</name>
<reference evidence="1 2" key="1">
    <citation type="journal article" date="2021" name="Hortic Res">
        <title>High-quality reference genome and annotation aids understanding of berry development for evergreen blueberry (Vaccinium darrowii).</title>
        <authorList>
            <person name="Yu J."/>
            <person name="Hulse-Kemp A.M."/>
            <person name="Babiker E."/>
            <person name="Staton M."/>
        </authorList>
    </citation>
    <scope>NUCLEOTIDE SEQUENCE [LARGE SCALE GENOMIC DNA]</scope>
    <source>
        <strain evidence="2">cv. NJ 8807/NJ 8810</strain>
        <tissue evidence="1">Young leaf</tissue>
    </source>
</reference>
<evidence type="ECO:0000313" key="2">
    <source>
        <dbReference type="Proteomes" id="UP000828048"/>
    </source>
</evidence>